<dbReference type="AlphaFoldDB" id="A0A9P5BPL5"/>
<comment type="caution">
    <text evidence="2">The sequence shown here is derived from an EMBL/GenBank/DDBJ whole genome shotgun (WGS) entry which is preliminary data.</text>
</comment>
<evidence type="ECO:0000256" key="1">
    <source>
        <dbReference type="SAM" id="MobiDB-lite"/>
    </source>
</evidence>
<gene>
    <name evidence="2" type="ORF">CGCSCA2_v012585</name>
</gene>
<evidence type="ECO:0000313" key="3">
    <source>
        <dbReference type="Proteomes" id="UP000711996"/>
    </source>
</evidence>
<reference evidence="2" key="1">
    <citation type="submission" date="2019-06" db="EMBL/GenBank/DDBJ databases">
        <authorList>
            <person name="Gan P."/>
            <person name="Shirasu K."/>
        </authorList>
    </citation>
    <scope>NUCLEOTIDE SEQUENCE [LARGE SCALE GENOMIC DNA]</scope>
    <source>
        <strain evidence="2">CAD2</strain>
    </source>
</reference>
<name>A0A9P5BPL5_COLSI</name>
<protein>
    <submittedName>
        <fullName evidence="2">Uncharacterized protein</fullName>
    </submittedName>
</protein>
<dbReference type="EMBL" id="QPMT01000057">
    <property type="protein sequence ID" value="KAF4847687.1"/>
    <property type="molecule type" value="Genomic_DNA"/>
</dbReference>
<feature type="region of interest" description="Disordered" evidence="1">
    <location>
        <begin position="124"/>
        <end position="157"/>
    </location>
</feature>
<dbReference type="OrthoDB" id="4846137at2759"/>
<keyword evidence="3" id="KW-1185">Reference proteome</keyword>
<accession>A0A9P5BPL5</accession>
<dbReference type="Proteomes" id="UP000711996">
    <property type="component" value="Unassembled WGS sequence"/>
</dbReference>
<proteinExistence type="predicted"/>
<organism evidence="2 3">
    <name type="scientific">Colletotrichum siamense</name>
    <name type="common">Anthracnose fungus</name>
    <dbReference type="NCBI Taxonomy" id="690259"/>
    <lineage>
        <taxon>Eukaryota</taxon>
        <taxon>Fungi</taxon>
        <taxon>Dikarya</taxon>
        <taxon>Ascomycota</taxon>
        <taxon>Pezizomycotina</taxon>
        <taxon>Sordariomycetes</taxon>
        <taxon>Hypocreomycetidae</taxon>
        <taxon>Glomerellales</taxon>
        <taxon>Glomerellaceae</taxon>
        <taxon>Colletotrichum</taxon>
        <taxon>Colletotrichum gloeosporioides species complex</taxon>
    </lineage>
</organism>
<sequence length="177" mass="19462">MLDEYIAACHSLVFCRPGVGTDCNLASDGPAIAPCDQRDDLLYQQELTFGMLYGSFPVDRHLFENCSFLSGLGTRIPKRKISNKKVLEDLLYDSAEPPVGTVMSELQIVKEVKRAFGLDDGMMFENPPHANSDTAEDVVRHGNPSTPPSTPRHTPLDLKQLRADHMCISIASTGPET</sequence>
<evidence type="ECO:0000313" key="2">
    <source>
        <dbReference type="EMBL" id="KAF4847687.1"/>
    </source>
</evidence>